<dbReference type="PANTHER" id="PTHR24567:SF26">
    <property type="entry name" value="REGULATORY PROTEIN YEIL"/>
    <property type="match status" value="1"/>
</dbReference>
<keyword evidence="2" id="KW-0238">DNA-binding</keyword>
<dbReference type="SMART" id="SM00419">
    <property type="entry name" value="HTH_CRP"/>
    <property type="match status" value="1"/>
</dbReference>
<dbReference type="CDD" id="cd00038">
    <property type="entry name" value="CAP_ED"/>
    <property type="match status" value="1"/>
</dbReference>
<gene>
    <name evidence="6" type="ORF">D6C00_06690</name>
</gene>
<evidence type="ECO:0000313" key="6">
    <source>
        <dbReference type="EMBL" id="RRQ21664.1"/>
    </source>
</evidence>
<protein>
    <submittedName>
        <fullName evidence="6">Crp/Fnr family transcriptional regulator</fullName>
    </submittedName>
</protein>
<dbReference type="Pfam" id="PF13545">
    <property type="entry name" value="HTH_Crp_2"/>
    <property type="match status" value="1"/>
</dbReference>
<dbReference type="InterPro" id="IPR014710">
    <property type="entry name" value="RmlC-like_jellyroll"/>
</dbReference>
<dbReference type="PROSITE" id="PS50042">
    <property type="entry name" value="CNMP_BINDING_3"/>
    <property type="match status" value="1"/>
</dbReference>
<dbReference type="SUPFAM" id="SSF51206">
    <property type="entry name" value="cAMP-binding domain-like"/>
    <property type="match status" value="1"/>
</dbReference>
<keyword evidence="3" id="KW-0804">Transcription</keyword>
<evidence type="ECO:0000256" key="1">
    <source>
        <dbReference type="ARBA" id="ARBA00023015"/>
    </source>
</evidence>
<evidence type="ECO:0000259" key="4">
    <source>
        <dbReference type="PROSITE" id="PS50042"/>
    </source>
</evidence>
<dbReference type="GO" id="GO:0005829">
    <property type="term" value="C:cytosol"/>
    <property type="evidence" value="ECO:0007669"/>
    <property type="project" value="TreeGrafter"/>
</dbReference>
<dbReference type="Gene3D" id="1.10.10.10">
    <property type="entry name" value="Winged helix-like DNA-binding domain superfamily/Winged helix DNA-binding domain"/>
    <property type="match status" value="1"/>
</dbReference>
<dbReference type="PROSITE" id="PS51063">
    <property type="entry name" value="HTH_CRP_2"/>
    <property type="match status" value="1"/>
</dbReference>
<dbReference type="InterPro" id="IPR050397">
    <property type="entry name" value="Env_Response_Regulators"/>
</dbReference>
<evidence type="ECO:0000313" key="7">
    <source>
        <dbReference type="Proteomes" id="UP000287798"/>
    </source>
</evidence>
<evidence type="ECO:0000256" key="2">
    <source>
        <dbReference type="ARBA" id="ARBA00023125"/>
    </source>
</evidence>
<evidence type="ECO:0000256" key="3">
    <source>
        <dbReference type="ARBA" id="ARBA00023163"/>
    </source>
</evidence>
<organism evidence="6 7">
    <name type="scientific">Thiohalobacter thiocyanaticus</name>
    <dbReference type="NCBI Taxonomy" id="585455"/>
    <lineage>
        <taxon>Bacteria</taxon>
        <taxon>Pseudomonadati</taxon>
        <taxon>Pseudomonadota</taxon>
        <taxon>Gammaproteobacteria</taxon>
        <taxon>Thiohalobacterales</taxon>
        <taxon>Thiohalobacteraceae</taxon>
        <taxon>Thiohalobacter</taxon>
    </lineage>
</organism>
<dbReference type="InterPro" id="IPR036390">
    <property type="entry name" value="WH_DNA-bd_sf"/>
</dbReference>
<feature type="domain" description="HTH crp-type" evidence="5">
    <location>
        <begin position="166"/>
        <end position="236"/>
    </location>
</feature>
<dbReference type="SMART" id="SM00100">
    <property type="entry name" value="cNMP"/>
    <property type="match status" value="1"/>
</dbReference>
<dbReference type="InterPro" id="IPR012318">
    <property type="entry name" value="HTH_CRP"/>
</dbReference>
<feature type="domain" description="Cyclic nucleotide-binding" evidence="4">
    <location>
        <begin position="32"/>
        <end position="134"/>
    </location>
</feature>
<dbReference type="Proteomes" id="UP000287798">
    <property type="component" value="Unassembled WGS sequence"/>
</dbReference>
<dbReference type="Pfam" id="PF00027">
    <property type="entry name" value="cNMP_binding"/>
    <property type="match status" value="1"/>
</dbReference>
<dbReference type="GO" id="GO:0003700">
    <property type="term" value="F:DNA-binding transcription factor activity"/>
    <property type="evidence" value="ECO:0007669"/>
    <property type="project" value="TreeGrafter"/>
</dbReference>
<dbReference type="PANTHER" id="PTHR24567">
    <property type="entry name" value="CRP FAMILY TRANSCRIPTIONAL REGULATORY PROTEIN"/>
    <property type="match status" value="1"/>
</dbReference>
<dbReference type="InterPro" id="IPR018490">
    <property type="entry name" value="cNMP-bd_dom_sf"/>
</dbReference>
<dbReference type="InterPro" id="IPR036388">
    <property type="entry name" value="WH-like_DNA-bd_sf"/>
</dbReference>
<dbReference type="AlphaFoldDB" id="A0A426QIR7"/>
<sequence length="248" mass="27380">MTGKPKSASYCTDRNWKGRADCSHCGIRHLMLFSALPEESFAHLLNPVDNFTLEPGGILYEEGSKGEVVHSIRRGLVKLTHRKPDGDQRIVRLLGQGAVVGLELLDAGVAHQHTAIAVQPIDVCAIPVTTLRDLEAHHPELCDRVRQQLQYHVDRADHWIKSLNTGISRDRIAQLLLLLADLAPDRNGDIELLPRDDMAAVVGMTPETTSRIIADFRRRGLLAKIASGTYRIEKQRLQTLCGGKAAPA</sequence>
<accession>A0A426QIR7</accession>
<keyword evidence="1" id="KW-0805">Transcription regulation</keyword>
<keyword evidence="7" id="KW-1185">Reference proteome</keyword>
<dbReference type="Gene3D" id="2.60.120.10">
    <property type="entry name" value="Jelly Rolls"/>
    <property type="match status" value="1"/>
</dbReference>
<dbReference type="SUPFAM" id="SSF46785">
    <property type="entry name" value="Winged helix' DNA-binding domain"/>
    <property type="match status" value="1"/>
</dbReference>
<comment type="caution">
    <text evidence="6">The sequence shown here is derived from an EMBL/GenBank/DDBJ whole genome shotgun (WGS) entry which is preliminary data.</text>
</comment>
<dbReference type="GO" id="GO:0003677">
    <property type="term" value="F:DNA binding"/>
    <property type="evidence" value="ECO:0007669"/>
    <property type="project" value="UniProtKB-KW"/>
</dbReference>
<dbReference type="EMBL" id="QZMU01000001">
    <property type="protein sequence ID" value="RRQ21664.1"/>
    <property type="molecule type" value="Genomic_DNA"/>
</dbReference>
<reference evidence="6 7" key="1">
    <citation type="journal article" date="2010" name="Int. J. Syst. Evol. Microbiol.">
        <title>Thiohalobacter thiocyanaticus gen. nov., sp. nov., a moderately halophilic, sulfur-oxidizing gammaproteobacterium from hypersaline lakes, that utilizes thiocyanate.</title>
        <authorList>
            <person name="Sorokin D.Y."/>
            <person name="Kovaleva O.L."/>
            <person name="Tourova T.P."/>
            <person name="Muyzer G."/>
        </authorList>
    </citation>
    <scope>NUCLEOTIDE SEQUENCE [LARGE SCALE GENOMIC DNA]</scope>
    <source>
        <strain evidence="6 7">Hrh1</strain>
    </source>
</reference>
<proteinExistence type="predicted"/>
<dbReference type="InterPro" id="IPR000595">
    <property type="entry name" value="cNMP-bd_dom"/>
</dbReference>
<name>A0A426QIR7_9GAMM</name>
<evidence type="ECO:0000259" key="5">
    <source>
        <dbReference type="PROSITE" id="PS51063"/>
    </source>
</evidence>